<dbReference type="InterPro" id="IPR044977">
    <property type="entry name" value="RLT1-3"/>
</dbReference>
<gene>
    <name evidence="1" type="ORF">ZIOFF_065151</name>
</gene>
<keyword evidence="2" id="KW-1185">Reference proteome</keyword>
<accession>A0A8J5KBB0</accession>
<dbReference type="Proteomes" id="UP000734854">
    <property type="component" value="Unassembled WGS sequence"/>
</dbReference>
<dbReference type="AlphaFoldDB" id="A0A8J5KBB0"/>
<name>A0A8J5KBB0_ZINOF</name>
<dbReference type="PANTHER" id="PTHR36968:SF5">
    <property type="entry name" value="HOMEOBOX-DDT DOMAIN PROTEIN RLT2"/>
    <property type="match status" value="1"/>
</dbReference>
<protein>
    <submittedName>
        <fullName evidence="1">Uncharacterized protein</fullName>
    </submittedName>
</protein>
<dbReference type="GO" id="GO:0006357">
    <property type="term" value="P:regulation of transcription by RNA polymerase II"/>
    <property type="evidence" value="ECO:0007669"/>
    <property type="project" value="InterPro"/>
</dbReference>
<evidence type="ECO:0000313" key="1">
    <source>
        <dbReference type="EMBL" id="KAG6475921.1"/>
    </source>
</evidence>
<organism evidence="1 2">
    <name type="scientific">Zingiber officinale</name>
    <name type="common">Ginger</name>
    <name type="synonym">Amomum zingiber</name>
    <dbReference type="NCBI Taxonomy" id="94328"/>
    <lineage>
        <taxon>Eukaryota</taxon>
        <taxon>Viridiplantae</taxon>
        <taxon>Streptophyta</taxon>
        <taxon>Embryophyta</taxon>
        <taxon>Tracheophyta</taxon>
        <taxon>Spermatophyta</taxon>
        <taxon>Magnoliopsida</taxon>
        <taxon>Liliopsida</taxon>
        <taxon>Zingiberales</taxon>
        <taxon>Zingiberaceae</taxon>
        <taxon>Zingiber</taxon>
    </lineage>
</organism>
<evidence type="ECO:0000313" key="2">
    <source>
        <dbReference type="Proteomes" id="UP000734854"/>
    </source>
</evidence>
<sequence>MWFYHHRLKDRTKRQQREDEPLPMLPRKNNDRLNSFYVVHDSKGKHKKPMFKTALVDFRIEGNSFAIGKHYYNPEVLLLHPLPELTMAEKWRLASVESQLGEPVRQDGPLLGDKPASMPPSAFGAPIEMPMQQKQPICSYDVKFERFDTKSLKVYFLSLLQLKFITICWPYDMSYDM</sequence>
<comment type="caution">
    <text evidence="1">The sequence shown here is derived from an EMBL/GenBank/DDBJ whole genome shotgun (WGS) entry which is preliminary data.</text>
</comment>
<dbReference type="PANTHER" id="PTHR36968">
    <property type="entry name" value="HOMEOBOX-DDT DOMAIN PROTEIN RLT2"/>
    <property type="match status" value="1"/>
</dbReference>
<reference evidence="1 2" key="1">
    <citation type="submission" date="2020-08" db="EMBL/GenBank/DDBJ databases">
        <title>Plant Genome Project.</title>
        <authorList>
            <person name="Zhang R.-G."/>
        </authorList>
    </citation>
    <scope>NUCLEOTIDE SEQUENCE [LARGE SCALE GENOMIC DNA]</scope>
    <source>
        <tissue evidence="1">Rhizome</tissue>
    </source>
</reference>
<proteinExistence type="predicted"/>
<dbReference type="EMBL" id="JACMSC010000018">
    <property type="protein sequence ID" value="KAG6475921.1"/>
    <property type="molecule type" value="Genomic_DNA"/>
</dbReference>